<dbReference type="Gene3D" id="3.15.20.10">
    <property type="entry name" value="Bactericidal permeability-increasing protein, domain 2"/>
    <property type="match status" value="1"/>
</dbReference>
<comment type="caution">
    <text evidence="5">The sequence shown here is derived from an EMBL/GenBank/DDBJ whole genome shotgun (WGS) entry which is preliminary data.</text>
</comment>
<dbReference type="InterPro" id="IPR001124">
    <property type="entry name" value="Lipid-bd_serum_glycop_C"/>
</dbReference>
<dbReference type="PANTHER" id="PTHR46801:SF2">
    <property type="entry name" value="LIPOPOLYSACCHARIDE-BINDING PROTEIN"/>
    <property type="match status" value="1"/>
</dbReference>
<dbReference type="SMART" id="SM00328">
    <property type="entry name" value="BPI1"/>
    <property type="match status" value="1"/>
</dbReference>
<dbReference type="Gene3D" id="3.15.10.10">
    <property type="entry name" value="Bactericidal permeability-increasing protein, domain 1"/>
    <property type="match status" value="1"/>
</dbReference>
<dbReference type="Pfam" id="PF02886">
    <property type="entry name" value="LBP_BPI_CETP_C"/>
    <property type="match status" value="1"/>
</dbReference>
<feature type="domain" description="Lipid-binding serum glycoprotein C-terminal" evidence="4">
    <location>
        <begin position="277"/>
        <end position="475"/>
    </location>
</feature>
<evidence type="ECO:0000256" key="2">
    <source>
        <dbReference type="SAM" id="SignalP"/>
    </source>
</evidence>
<keyword evidence="2" id="KW-0732">Signal</keyword>
<protein>
    <recommendedName>
        <fullName evidence="7">BPI/LBP family protein</fullName>
    </recommendedName>
</protein>
<gene>
    <name evidence="5" type="ORF">RND81_11G086100</name>
</gene>
<evidence type="ECO:0000313" key="5">
    <source>
        <dbReference type="EMBL" id="KAK9676573.1"/>
    </source>
</evidence>
<dbReference type="GO" id="GO:0008289">
    <property type="term" value="F:lipid binding"/>
    <property type="evidence" value="ECO:0007669"/>
    <property type="project" value="InterPro"/>
</dbReference>
<evidence type="ECO:0008006" key="7">
    <source>
        <dbReference type="Google" id="ProtNLM"/>
    </source>
</evidence>
<name>A0AAW1HJG1_SAPOF</name>
<organism evidence="5 6">
    <name type="scientific">Saponaria officinalis</name>
    <name type="common">Common soapwort</name>
    <name type="synonym">Lychnis saponaria</name>
    <dbReference type="NCBI Taxonomy" id="3572"/>
    <lineage>
        <taxon>Eukaryota</taxon>
        <taxon>Viridiplantae</taxon>
        <taxon>Streptophyta</taxon>
        <taxon>Embryophyta</taxon>
        <taxon>Tracheophyta</taxon>
        <taxon>Spermatophyta</taxon>
        <taxon>Magnoliopsida</taxon>
        <taxon>eudicotyledons</taxon>
        <taxon>Gunneridae</taxon>
        <taxon>Pentapetalae</taxon>
        <taxon>Caryophyllales</taxon>
        <taxon>Caryophyllaceae</taxon>
        <taxon>Caryophylleae</taxon>
        <taxon>Saponaria</taxon>
    </lineage>
</organism>
<dbReference type="PANTHER" id="PTHR46801">
    <property type="entry name" value="OS06G0309200 PROTEIN"/>
    <property type="match status" value="1"/>
</dbReference>
<feature type="signal peptide" evidence="2">
    <location>
        <begin position="1"/>
        <end position="18"/>
    </location>
</feature>
<dbReference type="InterPro" id="IPR017942">
    <property type="entry name" value="Lipid-bd_serum_glycop_N"/>
</dbReference>
<sequence>MNSKTPLILFLLISLTTATTTATTTNSTHISFKISSKGLNFLKNLLISKAITSLTPLNIPQIQQSKKIPLIGNVFIDLSNVTLHQINVSKSYITPGVSGVAFIVSGATANLSLNWYYSYFSGFLFPIQVSDHGLASIQVEGLQVGLTLGLENQEGKLKLSLVECGCVVEDLIIKLEGGASWLYQWFVDVFVERIESAVEEAITQNLREATIQLDSSLQSLPQSIPIDDVASLNVSIVDDPVLTNSSIGLQINGLFTASNQTWEPKPYDQHLETLLCDDASKMIGISIDEAVFLSASDLYFEAGYLQWIVDKIPDQCLLNTVGWRFIIPQLYKKYPNDDMNMNVMLTRPPAIEISPQNIHVAVNVQLTINVLEGDETIPVVCILLEIQASGLVNIRGNTLGGKVKLDDFQMTLEWSKVGNLKMFLIKPTIWTVVETVLLPYTNIRLWKGFPLPMIRGFTLANAKIRYLDSGLVICSDVAYSDDLSQALTDVHRQ</sequence>
<evidence type="ECO:0000259" key="4">
    <source>
        <dbReference type="SMART" id="SM00329"/>
    </source>
</evidence>
<dbReference type="InterPro" id="IPR045897">
    <property type="entry name" value="BPI/LBP_pln"/>
</dbReference>
<dbReference type="AlphaFoldDB" id="A0AAW1HJG1"/>
<reference evidence="5 6" key="1">
    <citation type="submission" date="2024-03" db="EMBL/GenBank/DDBJ databases">
        <title>WGS assembly of Saponaria officinalis var. Norfolk2.</title>
        <authorList>
            <person name="Jenkins J."/>
            <person name="Shu S."/>
            <person name="Grimwood J."/>
            <person name="Barry K."/>
            <person name="Goodstein D."/>
            <person name="Schmutz J."/>
            <person name="Leebens-Mack J."/>
            <person name="Osbourn A."/>
        </authorList>
    </citation>
    <scope>NUCLEOTIDE SEQUENCE [LARGE SCALE GENOMIC DNA]</scope>
    <source>
        <strain evidence="6">cv. Norfolk2</strain>
        <strain evidence="5">JIC</strain>
        <tissue evidence="5">Leaf</tissue>
    </source>
</reference>
<dbReference type="Pfam" id="PF01273">
    <property type="entry name" value="LBP_BPI_CETP"/>
    <property type="match status" value="1"/>
</dbReference>
<dbReference type="GO" id="GO:0005615">
    <property type="term" value="C:extracellular space"/>
    <property type="evidence" value="ECO:0007669"/>
    <property type="project" value="InterPro"/>
</dbReference>
<feature type="domain" description="Lipid-binding serum glycoprotein N-terminal" evidence="3">
    <location>
        <begin position="33"/>
        <end position="260"/>
    </location>
</feature>
<keyword evidence="6" id="KW-1185">Reference proteome</keyword>
<dbReference type="SUPFAM" id="SSF55394">
    <property type="entry name" value="Bactericidal permeability-increasing protein, BPI"/>
    <property type="match status" value="2"/>
</dbReference>
<keyword evidence="1" id="KW-0325">Glycoprotein</keyword>
<dbReference type="Proteomes" id="UP001443914">
    <property type="component" value="Unassembled WGS sequence"/>
</dbReference>
<dbReference type="SMART" id="SM00329">
    <property type="entry name" value="BPI2"/>
    <property type="match status" value="1"/>
</dbReference>
<dbReference type="EMBL" id="JBDFQZ010000011">
    <property type="protein sequence ID" value="KAK9676573.1"/>
    <property type="molecule type" value="Genomic_DNA"/>
</dbReference>
<dbReference type="EMBL" id="JBDFQZ010000011">
    <property type="protein sequence ID" value="KAK9676572.1"/>
    <property type="molecule type" value="Genomic_DNA"/>
</dbReference>
<evidence type="ECO:0000256" key="1">
    <source>
        <dbReference type="ARBA" id="ARBA00023180"/>
    </source>
</evidence>
<evidence type="ECO:0000313" key="6">
    <source>
        <dbReference type="Proteomes" id="UP001443914"/>
    </source>
</evidence>
<dbReference type="PIRSF" id="PIRSF002417">
    <property type="entry name" value="Lipid_binding_protein"/>
    <property type="match status" value="1"/>
</dbReference>
<accession>A0AAW1HJG1</accession>
<dbReference type="InterPro" id="IPR030675">
    <property type="entry name" value="BPI/LBP"/>
</dbReference>
<feature type="chain" id="PRO_5044717792" description="BPI/LBP family protein" evidence="2">
    <location>
        <begin position="19"/>
        <end position="493"/>
    </location>
</feature>
<proteinExistence type="predicted"/>
<dbReference type="InterPro" id="IPR017943">
    <property type="entry name" value="Bactericidal_perm-incr_a/b_dom"/>
</dbReference>
<evidence type="ECO:0000259" key="3">
    <source>
        <dbReference type="SMART" id="SM00328"/>
    </source>
</evidence>